<evidence type="ECO:0000313" key="2">
    <source>
        <dbReference type="EMBL" id="KAK0664482.1"/>
    </source>
</evidence>
<organism evidence="2 3">
    <name type="scientific">Cercophora samala</name>
    <dbReference type="NCBI Taxonomy" id="330535"/>
    <lineage>
        <taxon>Eukaryota</taxon>
        <taxon>Fungi</taxon>
        <taxon>Dikarya</taxon>
        <taxon>Ascomycota</taxon>
        <taxon>Pezizomycotina</taxon>
        <taxon>Sordariomycetes</taxon>
        <taxon>Sordariomycetidae</taxon>
        <taxon>Sordariales</taxon>
        <taxon>Lasiosphaeriaceae</taxon>
        <taxon>Cercophora</taxon>
    </lineage>
</organism>
<name>A0AA39Z6B4_9PEZI</name>
<keyword evidence="1" id="KW-1133">Transmembrane helix</keyword>
<dbReference type="EMBL" id="JAULSY010000121">
    <property type="protein sequence ID" value="KAK0664482.1"/>
    <property type="molecule type" value="Genomic_DNA"/>
</dbReference>
<keyword evidence="1" id="KW-0812">Transmembrane</keyword>
<keyword evidence="3" id="KW-1185">Reference proteome</keyword>
<proteinExistence type="predicted"/>
<accession>A0AA39Z6B4</accession>
<keyword evidence="1" id="KW-0472">Membrane</keyword>
<comment type="caution">
    <text evidence="2">The sequence shown here is derived from an EMBL/GenBank/DDBJ whole genome shotgun (WGS) entry which is preliminary data.</text>
</comment>
<evidence type="ECO:0000313" key="3">
    <source>
        <dbReference type="Proteomes" id="UP001174997"/>
    </source>
</evidence>
<feature type="transmembrane region" description="Helical" evidence="1">
    <location>
        <begin position="27"/>
        <end position="45"/>
    </location>
</feature>
<protein>
    <submittedName>
        <fullName evidence="2">Uncharacterized protein</fullName>
    </submittedName>
</protein>
<gene>
    <name evidence="2" type="ORF">QBC41DRAFT_20550</name>
</gene>
<reference evidence="2" key="1">
    <citation type="submission" date="2023-06" db="EMBL/GenBank/DDBJ databases">
        <title>Genome-scale phylogeny and comparative genomics of the fungal order Sordariales.</title>
        <authorList>
            <consortium name="Lawrence Berkeley National Laboratory"/>
            <person name="Hensen N."/>
            <person name="Bonometti L."/>
            <person name="Westerberg I."/>
            <person name="Brannstrom I.O."/>
            <person name="Guillou S."/>
            <person name="Cros-Aarteil S."/>
            <person name="Calhoun S."/>
            <person name="Haridas S."/>
            <person name="Kuo A."/>
            <person name="Mondo S."/>
            <person name="Pangilinan J."/>
            <person name="Riley R."/>
            <person name="Labutti K."/>
            <person name="Andreopoulos B."/>
            <person name="Lipzen A."/>
            <person name="Chen C."/>
            <person name="Yanf M."/>
            <person name="Daum C."/>
            <person name="Ng V."/>
            <person name="Clum A."/>
            <person name="Steindorff A."/>
            <person name="Ohm R."/>
            <person name="Martin F."/>
            <person name="Silar P."/>
            <person name="Natvig D."/>
            <person name="Lalanne C."/>
            <person name="Gautier V."/>
            <person name="Ament-Velasquez S.L."/>
            <person name="Kruys A."/>
            <person name="Hutchinson M.I."/>
            <person name="Powell A.J."/>
            <person name="Barry K."/>
            <person name="Miller A.N."/>
            <person name="Grigoriev I.V."/>
            <person name="Debuchy R."/>
            <person name="Gladieux P."/>
            <person name="Thoren M.H."/>
            <person name="Johannesson H."/>
        </authorList>
    </citation>
    <scope>NUCLEOTIDE SEQUENCE</scope>
    <source>
        <strain evidence="2">CBS 307.81</strain>
    </source>
</reference>
<sequence>MLIILFFCVIDVRIKHSLTPCPYLRHLTSTFFFFFAFLVGFVPQVHQIHGRLRKKWWWWWWWWTVIEADGHVSMTCHSFLGQGKGKVLMCLCNMRALVGSFFRPAGRVQNM</sequence>
<dbReference type="AlphaFoldDB" id="A0AA39Z6B4"/>
<dbReference type="Proteomes" id="UP001174997">
    <property type="component" value="Unassembled WGS sequence"/>
</dbReference>
<evidence type="ECO:0000256" key="1">
    <source>
        <dbReference type="SAM" id="Phobius"/>
    </source>
</evidence>